<name>A0ABV5TK34_9ACTN</name>
<evidence type="ECO:0000256" key="2">
    <source>
        <dbReference type="ARBA" id="ARBA00022670"/>
    </source>
</evidence>
<feature type="chain" id="PRO_5047223662" evidence="7">
    <location>
        <begin position="30"/>
        <end position="1297"/>
    </location>
</feature>
<dbReference type="InterPro" id="IPR051048">
    <property type="entry name" value="Peptidase_S8/S53_subtilisin"/>
</dbReference>
<dbReference type="Proteomes" id="UP001589610">
    <property type="component" value="Unassembled WGS sequence"/>
</dbReference>
<reference evidence="9 10" key="1">
    <citation type="submission" date="2024-09" db="EMBL/GenBank/DDBJ databases">
        <authorList>
            <person name="Sun Q."/>
            <person name="Mori K."/>
        </authorList>
    </citation>
    <scope>NUCLEOTIDE SEQUENCE [LARGE SCALE GENOMIC DNA]</scope>
    <source>
        <strain evidence="9 10">JCM 3028</strain>
    </source>
</reference>
<feature type="active site" description="Charge relay system" evidence="5">
    <location>
        <position position="317"/>
    </location>
</feature>
<dbReference type="Gene3D" id="3.40.50.200">
    <property type="entry name" value="Peptidase S8/S53 domain"/>
    <property type="match status" value="1"/>
</dbReference>
<evidence type="ECO:0000256" key="4">
    <source>
        <dbReference type="ARBA" id="ARBA00022825"/>
    </source>
</evidence>
<keyword evidence="10" id="KW-1185">Reference proteome</keyword>
<keyword evidence="2 5" id="KW-0645">Protease</keyword>
<dbReference type="PANTHER" id="PTHR43399:SF4">
    <property type="entry name" value="CELL WALL-ASSOCIATED PROTEASE"/>
    <property type="match status" value="1"/>
</dbReference>
<dbReference type="InterPro" id="IPR000209">
    <property type="entry name" value="Peptidase_S8/S53_dom"/>
</dbReference>
<evidence type="ECO:0000313" key="10">
    <source>
        <dbReference type="Proteomes" id="UP001589610"/>
    </source>
</evidence>
<keyword evidence="3 5" id="KW-0378">Hydrolase</keyword>
<feature type="domain" description="Peptidase S8/S53" evidence="8">
    <location>
        <begin position="276"/>
        <end position="528"/>
    </location>
</feature>
<gene>
    <name evidence="9" type="ORF">ACFFRH_28680</name>
</gene>
<dbReference type="SUPFAM" id="SSF52743">
    <property type="entry name" value="Subtilisin-like"/>
    <property type="match status" value="1"/>
</dbReference>
<dbReference type="PROSITE" id="PS00138">
    <property type="entry name" value="SUBTILASE_SER"/>
    <property type="match status" value="1"/>
</dbReference>
<dbReference type="InterPro" id="IPR022398">
    <property type="entry name" value="Peptidase_S8_His-AS"/>
</dbReference>
<evidence type="ECO:0000256" key="1">
    <source>
        <dbReference type="ARBA" id="ARBA00011073"/>
    </source>
</evidence>
<dbReference type="Pfam" id="PF00082">
    <property type="entry name" value="Peptidase_S8"/>
    <property type="match status" value="1"/>
</dbReference>
<keyword evidence="7" id="KW-0732">Signal</keyword>
<dbReference type="EMBL" id="JBHMBS010000016">
    <property type="protein sequence ID" value="MFB9679476.1"/>
    <property type="molecule type" value="Genomic_DNA"/>
</dbReference>
<dbReference type="InterPro" id="IPR017296">
    <property type="entry name" value="Peptidase_S8A_SAM-P45"/>
</dbReference>
<dbReference type="RefSeq" id="WP_386160889.1">
    <property type="nucleotide sequence ID" value="NZ_JBHMBS010000016.1"/>
</dbReference>
<sequence>MHGTPPRRNGLLALASALTVLLAASPVSAAAATGSADAKTPAKTPATTSAKAFMRTSATASAKASATAPGDTPAKLAEAAKAAGTGGTQFTVTLITGDKVTLARVAGALTVVSVTGPDGGRVGARVSTVDDHTYVYPDSAARYVGAGLLDEGLFDVTRLVEDGYDDARSDHLPLIVTYTDDAVGRRAEKVPGGAEKVRTLSSIQGAALSADRDGAAGFWTALTGSAPGAESRTATAAPSLTSGIAKVWLDGKVRANLADTVAQTGAPEVWAAGNTGEGVKVAVLDTGVDAEHPDLKDRVKSTATFVPGEDVKDRHGHGTHVASTIAGTGAASAGLEKGVAPGADLLVGKVLDNLGSGQDSWIIAGMEWAARDQKAKIVSMSLGGGPTDGTDPLSRAVDELSAETGALFTIAAGNSGPEESTVSAPSTADAALSVAAVSVAPKGTALAPFSSRGPRVEDFGLKPEIAAPGVDVLAARSQYAAEGEGSYQTMSGTSMATPHVAGAAALLSKTHPEWTGQQLKNALVSSSKLLPQFSAYQVGGGMLDVAAATRNTVFATATAQVKVRWPYTPGQKGEQPVTYTNIGEKPVTLDLSVTGGAPEGLFDLSAAQVTVPARGTATVNVILNVDQAELDGHLSARLDARDAEGALLAHTAIGFYKEGERARLTVHAKDRAGKPLAGDLLITRDLPDGHQTFEYYGVDPSGTAELRLPTGDYALWMWGDVEGVNGAYSLGRVLLGRPKITLTGDTEITLDASTARRVTSVLPSGRDQARTTMMSRMDFYRGFGNGAVSDSYLPGVQHDSLWVQPTGKKVTDGKLTFAARWRDEQPRLAVSSDTHDFDDLLIQTRSKPLPEGRWTYGSVFAGTGSAVEFARVRASGKVAVVRWSESVTPEAQADAAAKAGAKLLLIVNPGRGRLDAWDAVQTDAPLAVASITRDEGERLITRLQRGSVPLRVVSHPTVAYLYDLVHKWEGAVPADPTYRPRKDDLARVDVSLDNYRQDAAVETRIDLQDGLRSGFSGYTSALPAQSRRTDWVSTDDSVRWHESLFVIPDETQQRSDILTYKGGTTSEARWLGPVQRPRMNTASLLPTRAGDGLVAIVPSWGASGGSHAGEALFNPNATQTLSLYQGDTLLEQAKTERLDRTLMLAPIVSPDRLPYRLVNEASRSASVYPYSTRTLTEWNFTSGYVESDSTRDLPLIQLDYDVDVDRAGRADRRAELTLTPLHLPSVVDSGRIGTATLDVSYDDGATWSRASLDHGRKGWTTRLRAPGDARTVTLRAGARDSAGNSVSQTIVRAFGLR</sequence>
<evidence type="ECO:0000256" key="3">
    <source>
        <dbReference type="ARBA" id="ARBA00022801"/>
    </source>
</evidence>
<evidence type="ECO:0000313" key="9">
    <source>
        <dbReference type="EMBL" id="MFB9679476.1"/>
    </source>
</evidence>
<comment type="caution">
    <text evidence="9">The sequence shown here is derived from an EMBL/GenBank/DDBJ whole genome shotgun (WGS) entry which is preliminary data.</text>
</comment>
<dbReference type="PROSITE" id="PS51892">
    <property type="entry name" value="SUBTILASE"/>
    <property type="match status" value="1"/>
</dbReference>
<organism evidence="9 10">
    <name type="scientific">Streptosporangium vulgare</name>
    <dbReference type="NCBI Taxonomy" id="46190"/>
    <lineage>
        <taxon>Bacteria</taxon>
        <taxon>Bacillati</taxon>
        <taxon>Actinomycetota</taxon>
        <taxon>Actinomycetes</taxon>
        <taxon>Streptosporangiales</taxon>
        <taxon>Streptosporangiaceae</taxon>
        <taxon>Streptosporangium</taxon>
    </lineage>
</organism>
<keyword evidence="4 5" id="KW-0720">Serine protease</keyword>
<accession>A0ABV5TK34</accession>
<evidence type="ECO:0000256" key="7">
    <source>
        <dbReference type="SAM" id="SignalP"/>
    </source>
</evidence>
<protein>
    <submittedName>
        <fullName evidence="9">S8 family serine peptidase</fullName>
    </submittedName>
</protein>
<evidence type="ECO:0000256" key="5">
    <source>
        <dbReference type="PROSITE-ProRule" id="PRU01240"/>
    </source>
</evidence>
<feature type="signal peptide" evidence="7">
    <location>
        <begin position="1"/>
        <end position="29"/>
    </location>
</feature>
<dbReference type="Gene3D" id="3.50.30.30">
    <property type="match status" value="1"/>
</dbReference>
<dbReference type="PROSITE" id="PS00137">
    <property type="entry name" value="SUBTILASE_HIS"/>
    <property type="match status" value="1"/>
</dbReference>
<evidence type="ECO:0000256" key="6">
    <source>
        <dbReference type="RuleBase" id="RU003355"/>
    </source>
</evidence>
<evidence type="ECO:0000259" key="8">
    <source>
        <dbReference type="Pfam" id="PF00082"/>
    </source>
</evidence>
<feature type="active site" description="Charge relay system" evidence="5">
    <location>
        <position position="285"/>
    </location>
</feature>
<dbReference type="PANTHER" id="PTHR43399">
    <property type="entry name" value="SUBTILISIN-RELATED"/>
    <property type="match status" value="1"/>
</dbReference>
<dbReference type="PRINTS" id="PR00723">
    <property type="entry name" value="SUBTILISIN"/>
</dbReference>
<dbReference type="InterPro" id="IPR015500">
    <property type="entry name" value="Peptidase_S8_subtilisin-rel"/>
</dbReference>
<proteinExistence type="inferred from homology"/>
<dbReference type="InterPro" id="IPR036852">
    <property type="entry name" value="Peptidase_S8/S53_dom_sf"/>
</dbReference>
<dbReference type="InterPro" id="IPR023828">
    <property type="entry name" value="Peptidase_S8_Ser-AS"/>
</dbReference>
<comment type="similarity">
    <text evidence="1 5 6">Belongs to the peptidase S8 family.</text>
</comment>
<feature type="active site" description="Charge relay system" evidence="5">
    <location>
        <position position="494"/>
    </location>
</feature>
<dbReference type="PIRSF" id="PIRSF037852">
    <property type="entry name" value="Subtilisin_rel_SAV5721"/>
    <property type="match status" value="1"/>
</dbReference>
<dbReference type="PROSITE" id="PS00136">
    <property type="entry name" value="SUBTILASE_ASP"/>
    <property type="match status" value="1"/>
</dbReference>
<dbReference type="InterPro" id="IPR023827">
    <property type="entry name" value="Peptidase_S8_Asp-AS"/>
</dbReference>